<keyword evidence="1" id="KW-1133">Transmembrane helix</keyword>
<protein>
    <recommendedName>
        <fullName evidence="2">Low molecular weight protein antigen 6 PH domain-containing protein</fullName>
    </recommendedName>
</protein>
<evidence type="ECO:0000313" key="3">
    <source>
        <dbReference type="EMBL" id="MBG6138682.1"/>
    </source>
</evidence>
<name>A0A8J7GKS7_9ACTN</name>
<feature type="transmembrane region" description="Helical" evidence="1">
    <location>
        <begin position="36"/>
        <end position="56"/>
    </location>
</feature>
<keyword evidence="1" id="KW-0812">Transmembrane</keyword>
<comment type="caution">
    <text evidence="3">The sequence shown here is derived from an EMBL/GenBank/DDBJ whole genome shotgun (WGS) entry which is preliminary data.</text>
</comment>
<reference evidence="3" key="1">
    <citation type="submission" date="2020-11" db="EMBL/GenBank/DDBJ databases">
        <title>Sequencing the genomes of 1000 actinobacteria strains.</title>
        <authorList>
            <person name="Klenk H.-P."/>
        </authorList>
    </citation>
    <scope>NUCLEOTIDE SEQUENCE</scope>
    <source>
        <strain evidence="3">DSM 45356</strain>
    </source>
</reference>
<organism evidence="3 4">
    <name type="scientific">Longispora fulva</name>
    <dbReference type="NCBI Taxonomy" id="619741"/>
    <lineage>
        <taxon>Bacteria</taxon>
        <taxon>Bacillati</taxon>
        <taxon>Actinomycetota</taxon>
        <taxon>Actinomycetes</taxon>
        <taxon>Micromonosporales</taxon>
        <taxon>Micromonosporaceae</taxon>
        <taxon>Longispora</taxon>
    </lineage>
</organism>
<dbReference type="EMBL" id="JADOUF010000001">
    <property type="protein sequence ID" value="MBG6138682.1"/>
    <property type="molecule type" value="Genomic_DNA"/>
</dbReference>
<feature type="transmembrane region" description="Helical" evidence="1">
    <location>
        <begin position="12"/>
        <end position="30"/>
    </location>
</feature>
<dbReference type="Pfam" id="PF10756">
    <property type="entry name" value="bPH_6"/>
    <property type="match status" value="1"/>
</dbReference>
<feature type="domain" description="Low molecular weight protein antigen 6 PH" evidence="2">
    <location>
        <begin position="53"/>
        <end position="121"/>
    </location>
</feature>
<keyword evidence="4" id="KW-1185">Reference proteome</keyword>
<proteinExistence type="predicted"/>
<sequence>MGRRRDVVRFRYSGAILIAVAFALFGALPLALSKWWLAPVLLVPAAIGLWAVRAGVDAAPEGLTVRSAVGSRRLGWAEIDGFEAVGRKVTALLPSGAAVPLPAVRPTDVPRLVAAGGRPLGGDADTLGS</sequence>
<keyword evidence="1" id="KW-0472">Membrane</keyword>
<accession>A0A8J7GKS7</accession>
<dbReference type="InterPro" id="IPR019692">
    <property type="entry name" value="CFP-6_PH"/>
</dbReference>
<dbReference type="RefSeq" id="WP_233472904.1">
    <property type="nucleotide sequence ID" value="NZ_BONS01000009.1"/>
</dbReference>
<evidence type="ECO:0000256" key="1">
    <source>
        <dbReference type="SAM" id="Phobius"/>
    </source>
</evidence>
<evidence type="ECO:0000313" key="4">
    <source>
        <dbReference type="Proteomes" id="UP000622552"/>
    </source>
</evidence>
<dbReference type="AlphaFoldDB" id="A0A8J7GKS7"/>
<evidence type="ECO:0000259" key="2">
    <source>
        <dbReference type="Pfam" id="PF10756"/>
    </source>
</evidence>
<dbReference type="Proteomes" id="UP000622552">
    <property type="component" value="Unassembled WGS sequence"/>
</dbReference>
<gene>
    <name evidence="3" type="ORF">IW245_004876</name>
</gene>